<feature type="chain" id="PRO_5046364434" description="Secreted protein" evidence="2">
    <location>
        <begin position="24"/>
        <end position="176"/>
    </location>
</feature>
<reference evidence="3 4" key="1">
    <citation type="submission" date="2020-04" db="EMBL/GenBank/DDBJ databases">
        <title>Phylogenetic Diversity and Antibacterial Activity against Ralstonia solanacearum of Endophytic Actinomycete Isolated from Moss.</title>
        <authorList>
            <person name="Zhuang X."/>
        </authorList>
    </citation>
    <scope>NUCLEOTIDE SEQUENCE [LARGE SCALE GENOMIC DNA]</scope>
    <source>
        <strain evidence="3 4">LD120</strain>
    </source>
</reference>
<comment type="caution">
    <text evidence="3">The sequence shown here is derived from an EMBL/GenBank/DDBJ whole genome shotgun (WGS) entry which is preliminary data.</text>
</comment>
<sequence>MLTRIATAVGAALVAAVALTVPAAADNADSAPARATTTRSADASTAQAAKSAPQADARKAAAWGYVIDGSCGGREGAIRGGANYWGGATEGSGTPVNCVSGYVEGCGARGSEPVYQAGGVIGCNWGAGQKITLSTLASDFQLLAAHEFGHNWYGHSGYACMSWNSPDEVMAPTMCG</sequence>
<dbReference type="RefSeq" id="WP_168536971.1">
    <property type="nucleotide sequence ID" value="NZ_JAAWWP010000003.1"/>
</dbReference>
<proteinExistence type="predicted"/>
<evidence type="ECO:0000256" key="1">
    <source>
        <dbReference type="SAM" id="MobiDB-lite"/>
    </source>
</evidence>
<name>A0ABX1GZ10_9ACTN</name>
<dbReference type="EMBL" id="JAAWWP010000003">
    <property type="protein sequence ID" value="NKI41033.1"/>
    <property type="molecule type" value="Genomic_DNA"/>
</dbReference>
<keyword evidence="2" id="KW-0732">Signal</keyword>
<feature type="region of interest" description="Disordered" evidence="1">
    <location>
        <begin position="28"/>
        <end position="52"/>
    </location>
</feature>
<protein>
    <recommendedName>
        <fullName evidence="5">Secreted protein</fullName>
    </recommendedName>
</protein>
<gene>
    <name evidence="3" type="ORF">HFV08_07245</name>
</gene>
<evidence type="ECO:0000313" key="4">
    <source>
        <dbReference type="Proteomes" id="UP000772196"/>
    </source>
</evidence>
<dbReference type="Proteomes" id="UP000772196">
    <property type="component" value="Unassembled WGS sequence"/>
</dbReference>
<evidence type="ECO:0000313" key="3">
    <source>
        <dbReference type="EMBL" id="NKI41033.1"/>
    </source>
</evidence>
<evidence type="ECO:0008006" key="5">
    <source>
        <dbReference type="Google" id="ProtNLM"/>
    </source>
</evidence>
<accession>A0ABX1GZ10</accession>
<keyword evidence="4" id="KW-1185">Reference proteome</keyword>
<feature type="signal peptide" evidence="2">
    <location>
        <begin position="1"/>
        <end position="23"/>
    </location>
</feature>
<evidence type="ECO:0000256" key="2">
    <source>
        <dbReference type="SAM" id="SignalP"/>
    </source>
</evidence>
<organism evidence="3 4">
    <name type="scientific">Streptomyces physcomitrii</name>
    <dbReference type="NCBI Taxonomy" id="2724184"/>
    <lineage>
        <taxon>Bacteria</taxon>
        <taxon>Bacillati</taxon>
        <taxon>Actinomycetota</taxon>
        <taxon>Actinomycetes</taxon>
        <taxon>Kitasatosporales</taxon>
        <taxon>Streptomycetaceae</taxon>
        <taxon>Streptomyces</taxon>
    </lineage>
</organism>